<dbReference type="PANTHER" id="PTHR37909:SF1">
    <property type="entry name" value="S-ADENOSYL-L-METHIONINE-DEPENDENT METHYLTRANSFERASES SUPERFAMILY PROTEIN"/>
    <property type="match status" value="1"/>
</dbReference>
<comment type="caution">
    <text evidence="1">The sequence shown here is derived from an EMBL/GenBank/DDBJ whole genome shotgun (WGS) entry which is preliminary data.</text>
</comment>
<accession>A0A1F7WPV0</accession>
<reference evidence="1 2" key="1">
    <citation type="journal article" date="2016" name="Nat. Commun.">
        <title>Thousands of microbial genomes shed light on interconnected biogeochemical processes in an aquifer system.</title>
        <authorList>
            <person name="Anantharaman K."/>
            <person name="Brown C.T."/>
            <person name="Hug L.A."/>
            <person name="Sharon I."/>
            <person name="Castelle C.J."/>
            <person name="Probst A.J."/>
            <person name="Thomas B.C."/>
            <person name="Singh A."/>
            <person name="Wilkins M.J."/>
            <person name="Karaoz U."/>
            <person name="Brodie E.L."/>
            <person name="Williams K.H."/>
            <person name="Hubbard S.S."/>
            <person name="Banfield J.F."/>
        </authorList>
    </citation>
    <scope>NUCLEOTIDE SEQUENCE [LARGE SCALE GENOMIC DNA]</scope>
</reference>
<dbReference type="InterPro" id="IPR029063">
    <property type="entry name" value="SAM-dependent_MTases_sf"/>
</dbReference>
<sequence length="224" mass="25256">MNSTIEFIGKRFGVDVSGKSPIKLAKINRTIVAQMFSELGLKTGAEIGVAEGIYSKVLFDNIPGLKLYGIDIWNNYPGYTELADPEKLYTDAQERLKPYNCPLIKKFSMDAVKDFADGSLDFVFIDGGHDFKNVACDICEWSKKVRAGGVVFGHDYKFHQAFVQKTPGHYARLRHAIEVKIVAEAYRDAKGISPWFEIYPEILDPNFGPDNPCWMFVRQESDAI</sequence>
<protein>
    <recommendedName>
        <fullName evidence="3">Methyltransferase domain-containing protein</fullName>
    </recommendedName>
</protein>
<dbReference type="Proteomes" id="UP000177091">
    <property type="component" value="Unassembled WGS sequence"/>
</dbReference>
<gene>
    <name evidence="1" type="ORF">A2112_01095</name>
</gene>
<dbReference type="EMBL" id="MGFK01000013">
    <property type="protein sequence ID" value="OGM04429.1"/>
    <property type="molecule type" value="Genomic_DNA"/>
</dbReference>
<proteinExistence type="predicted"/>
<dbReference type="Pfam" id="PF13578">
    <property type="entry name" value="Methyltransf_24"/>
    <property type="match status" value="1"/>
</dbReference>
<evidence type="ECO:0000313" key="2">
    <source>
        <dbReference type="Proteomes" id="UP000177091"/>
    </source>
</evidence>
<dbReference type="SUPFAM" id="SSF53335">
    <property type="entry name" value="S-adenosyl-L-methionine-dependent methyltransferases"/>
    <property type="match status" value="1"/>
</dbReference>
<name>A0A1F7WPV0_9BACT</name>
<organism evidence="1 2">
    <name type="scientific">Candidatus Woesebacteria bacterium GWA1_42_12</name>
    <dbReference type="NCBI Taxonomy" id="1802472"/>
    <lineage>
        <taxon>Bacteria</taxon>
        <taxon>Candidatus Woeseibacteriota</taxon>
    </lineage>
</organism>
<evidence type="ECO:0008006" key="3">
    <source>
        <dbReference type="Google" id="ProtNLM"/>
    </source>
</evidence>
<dbReference type="PANTHER" id="PTHR37909">
    <property type="entry name" value="S-ADENOSYL-L-METHIONINE-DEPENDENT METHYLTRANSFERASES SUPERFAMILY PROTEIN"/>
    <property type="match status" value="1"/>
</dbReference>
<evidence type="ECO:0000313" key="1">
    <source>
        <dbReference type="EMBL" id="OGM04429.1"/>
    </source>
</evidence>
<dbReference type="AlphaFoldDB" id="A0A1F7WPV0"/>
<dbReference type="Gene3D" id="3.40.50.150">
    <property type="entry name" value="Vaccinia Virus protein VP39"/>
    <property type="match status" value="1"/>
</dbReference>